<name>A0A8S5V7B5_9CAUD</name>
<organism evidence="2">
    <name type="scientific">CrAss-like virus sp. ctUXy6</name>
    <dbReference type="NCBI Taxonomy" id="2825835"/>
    <lineage>
        <taxon>Viruses</taxon>
        <taxon>Duplodnaviria</taxon>
        <taxon>Heunggongvirae</taxon>
        <taxon>Uroviricota</taxon>
        <taxon>Caudoviricetes</taxon>
        <taxon>Crassvirales</taxon>
    </lineage>
</organism>
<protein>
    <submittedName>
        <fullName evidence="2">Uncharacterized protein</fullName>
    </submittedName>
</protein>
<reference evidence="2" key="1">
    <citation type="journal article" date="2021" name="Proc. Natl. Acad. Sci. U.S.A.">
        <title>A Catalog of Tens of Thousands of Viruses from Human Metagenomes Reveals Hidden Associations with Chronic Diseases.</title>
        <authorList>
            <person name="Tisza M.J."/>
            <person name="Buck C.B."/>
        </authorList>
    </citation>
    <scope>NUCLEOTIDE SEQUENCE</scope>
    <source>
        <strain evidence="2">CtUXy6</strain>
    </source>
</reference>
<accession>A0A8S5V7B5</accession>
<keyword evidence="1" id="KW-0175">Coiled coil</keyword>
<feature type="coiled-coil region" evidence="1">
    <location>
        <begin position="19"/>
        <end position="46"/>
    </location>
</feature>
<sequence length="78" mass="8850">MVLVIALLIVDIIMLRQRVYKLQEQLNEALKSQANLKQQVLNLANNVLKSAEHIKTLSDNVKRIVDVVHEHIIGNNGK</sequence>
<evidence type="ECO:0000313" key="2">
    <source>
        <dbReference type="EMBL" id="DAG02589.1"/>
    </source>
</evidence>
<dbReference type="EMBL" id="BK016212">
    <property type="protein sequence ID" value="DAG02589.1"/>
    <property type="molecule type" value="Genomic_DNA"/>
</dbReference>
<proteinExistence type="predicted"/>
<evidence type="ECO:0000256" key="1">
    <source>
        <dbReference type="SAM" id="Coils"/>
    </source>
</evidence>